<evidence type="ECO:0000313" key="2">
    <source>
        <dbReference type="Proteomes" id="UP000267821"/>
    </source>
</evidence>
<dbReference type="AlphaFoldDB" id="A0A3N4LN39"/>
<evidence type="ECO:0000313" key="1">
    <source>
        <dbReference type="EMBL" id="RPB22929.1"/>
    </source>
</evidence>
<protein>
    <submittedName>
        <fullName evidence="1">Uncharacterized protein</fullName>
    </submittedName>
</protein>
<dbReference type="OrthoDB" id="5396831at2759"/>
<gene>
    <name evidence="1" type="ORF">L211DRAFT_884238</name>
</gene>
<organism evidence="1 2">
    <name type="scientific">Terfezia boudieri ATCC MYA-4762</name>
    <dbReference type="NCBI Taxonomy" id="1051890"/>
    <lineage>
        <taxon>Eukaryota</taxon>
        <taxon>Fungi</taxon>
        <taxon>Dikarya</taxon>
        <taxon>Ascomycota</taxon>
        <taxon>Pezizomycotina</taxon>
        <taxon>Pezizomycetes</taxon>
        <taxon>Pezizales</taxon>
        <taxon>Pezizaceae</taxon>
        <taxon>Terfezia</taxon>
    </lineage>
</organism>
<dbReference type="Proteomes" id="UP000267821">
    <property type="component" value="Unassembled WGS sequence"/>
</dbReference>
<sequence length="261" mass="30262">MSQANCRITPYGEKRHCRAWSLYLKIYVQRAITEPVESEGEDYHPDIPPNDFRRSLDQYPCIRVHFDEADTNAWAKLVLFLKLDDQLSPLAAEELPLIIDIRENFDLEDYTKRFILDDANFRMMGSSDFGHPVFYYHIIMVADQQSFRDGTLLHVDFNRSGDPALSFRYSALRSFFPWRWHHESPGLKLGEINEYSHESGVALHGHGYVFPSFFRTKPDALKKLCWCCGERPRANSCAMFSSIGVDIPTPILYKGVSHFEI</sequence>
<reference evidence="1 2" key="1">
    <citation type="journal article" date="2018" name="Nat. Ecol. Evol.">
        <title>Pezizomycetes genomes reveal the molecular basis of ectomycorrhizal truffle lifestyle.</title>
        <authorList>
            <person name="Murat C."/>
            <person name="Payen T."/>
            <person name="Noel B."/>
            <person name="Kuo A."/>
            <person name="Morin E."/>
            <person name="Chen J."/>
            <person name="Kohler A."/>
            <person name="Krizsan K."/>
            <person name="Balestrini R."/>
            <person name="Da Silva C."/>
            <person name="Montanini B."/>
            <person name="Hainaut M."/>
            <person name="Levati E."/>
            <person name="Barry K.W."/>
            <person name="Belfiori B."/>
            <person name="Cichocki N."/>
            <person name="Clum A."/>
            <person name="Dockter R.B."/>
            <person name="Fauchery L."/>
            <person name="Guy J."/>
            <person name="Iotti M."/>
            <person name="Le Tacon F."/>
            <person name="Lindquist E.A."/>
            <person name="Lipzen A."/>
            <person name="Malagnac F."/>
            <person name="Mello A."/>
            <person name="Molinier V."/>
            <person name="Miyauchi S."/>
            <person name="Poulain J."/>
            <person name="Riccioni C."/>
            <person name="Rubini A."/>
            <person name="Sitrit Y."/>
            <person name="Splivallo R."/>
            <person name="Traeger S."/>
            <person name="Wang M."/>
            <person name="Zifcakova L."/>
            <person name="Wipf D."/>
            <person name="Zambonelli A."/>
            <person name="Paolocci F."/>
            <person name="Nowrousian M."/>
            <person name="Ottonello S."/>
            <person name="Baldrian P."/>
            <person name="Spatafora J.W."/>
            <person name="Henrissat B."/>
            <person name="Nagy L.G."/>
            <person name="Aury J.M."/>
            <person name="Wincker P."/>
            <person name="Grigoriev I.V."/>
            <person name="Bonfante P."/>
            <person name="Martin F.M."/>
        </authorList>
    </citation>
    <scope>NUCLEOTIDE SEQUENCE [LARGE SCALE GENOMIC DNA]</scope>
    <source>
        <strain evidence="1 2">ATCC MYA-4762</strain>
    </source>
</reference>
<name>A0A3N4LN39_9PEZI</name>
<accession>A0A3N4LN39</accession>
<keyword evidence="2" id="KW-1185">Reference proteome</keyword>
<dbReference type="InParanoid" id="A0A3N4LN39"/>
<proteinExistence type="predicted"/>
<dbReference type="EMBL" id="ML121549">
    <property type="protein sequence ID" value="RPB22929.1"/>
    <property type="molecule type" value="Genomic_DNA"/>
</dbReference>